<keyword evidence="3" id="KW-0520">NAD</keyword>
<dbReference type="GO" id="GO:0016616">
    <property type="term" value="F:oxidoreductase activity, acting on the CH-OH group of donors, NAD or NADP as acceptor"/>
    <property type="evidence" value="ECO:0007669"/>
    <property type="project" value="InterPro"/>
</dbReference>
<dbReference type="InterPro" id="IPR006139">
    <property type="entry name" value="D-isomer_2_OHA_DH_cat_dom"/>
</dbReference>
<keyword evidence="8" id="KW-1185">Reference proteome</keyword>
<dbReference type="SUPFAM" id="SSF51735">
    <property type="entry name" value="NAD(P)-binding Rossmann-fold domains"/>
    <property type="match status" value="1"/>
</dbReference>
<dbReference type="FunFam" id="3.40.50.720:FF:000203">
    <property type="entry name" value="D-3-phosphoglycerate dehydrogenase (SerA)"/>
    <property type="match status" value="1"/>
</dbReference>
<organism evidence="7 8">
    <name type="scientific">Chelativorans petroleitrophicus</name>
    <dbReference type="NCBI Taxonomy" id="2975484"/>
    <lineage>
        <taxon>Bacteria</taxon>
        <taxon>Pseudomonadati</taxon>
        <taxon>Pseudomonadota</taxon>
        <taxon>Alphaproteobacteria</taxon>
        <taxon>Hyphomicrobiales</taxon>
        <taxon>Phyllobacteriaceae</taxon>
        <taxon>Chelativorans</taxon>
    </lineage>
</organism>
<reference evidence="7" key="1">
    <citation type="submission" date="2022-08" db="EMBL/GenBank/DDBJ databases">
        <title>Chelativorans sichuanense sp. nov., a paraffin oil-degrading bacterium isolated from a mixture of oil-based drill cuttings and paddy soil.</title>
        <authorList>
            <person name="Yu J."/>
            <person name="Liu H."/>
            <person name="Chen Q."/>
        </authorList>
    </citation>
    <scope>NUCLEOTIDE SEQUENCE</scope>
    <source>
        <strain evidence="7">SCAU 2101</strain>
    </source>
</reference>
<dbReference type="Proteomes" id="UP001149009">
    <property type="component" value="Unassembled WGS sequence"/>
</dbReference>
<protein>
    <submittedName>
        <fullName evidence="7">2-hydroxyacid dehydrogenase</fullName>
    </submittedName>
</protein>
<dbReference type="PANTHER" id="PTHR43761">
    <property type="entry name" value="D-ISOMER SPECIFIC 2-HYDROXYACID DEHYDROGENASE FAMILY PROTEIN (AFU_ORTHOLOGUE AFUA_1G13630)"/>
    <property type="match status" value="1"/>
</dbReference>
<evidence type="ECO:0000313" key="8">
    <source>
        <dbReference type="Proteomes" id="UP001149009"/>
    </source>
</evidence>
<dbReference type="Gene3D" id="3.40.50.720">
    <property type="entry name" value="NAD(P)-binding Rossmann-like Domain"/>
    <property type="match status" value="2"/>
</dbReference>
<dbReference type="PANTHER" id="PTHR43761:SF1">
    <property type="entry name" value="D-ISOMER SPECIFIC 2-HYDROXYACID DEHYDROGENASE CATALYTIC DOMAIN-CONTAINING PROTEIN-RELATED"/>
    <property type="match status" value="1"/>
</dbReference>
<keyword evidence="2 4" id="KW-0560">Oxidoreductase</keyword>
<evidence type="ECO:0000259" key="6">
    <source>
        <dbReference type="Pfam" id="PF02826"/>
    </source>
</evidence>
<accession>A0A9X2XAX5</accession>
<sequence length="313" mass="33088">MKAVLHHDIGSGIRRLVSAVDLSVVEIVVVGATDEEALRRELSDAEVLLHVLTPVGAATMDIGPRLRLIQKIGVGVDTIDIEAAKARGIAVCNMPGTNTQAVVEMTLALLFACLRRIVPIDAETRAGRGWPIDSRFIEGVGEVSGKTVGLVGYGAVSQRLTPVLQALGARVVASTRRAAETPVEVLPLEELLRQAEIVSLHVPLTPETKGLLDAGRIGLMKSGAILVNTARGPLVEEAALVAALKSGHIAAAGLDVFPQEPPAPDSELLKLPNVVATPHLAWLTEGTWQRSLEVVVEQCRRLAAGGELLHRVA</sequence>
<dbReference type="InterPro" id="IPR029753">
    <property type="entry name" value="D-isomer_DH_CS"/>
</dbReference>
<evidence type="ECO:0000256" key="1">
    <source>
        <dbReference type="ARBA" id="ARBA00005854"/>
    </source>
</evidence>
<dbReference type="AlphaFoldDB" id="A0A9X2XAX5"/>
<dbReference type="InterPro" id="IPR050418">
    <property type="entry name" value="D-iso_2-hydroxyacid_DH_PdxB"/>
</dbReference>
<evidence type="ECO:0000259" key="5">
    <source>
        <dbReference type="Pfam" id="PF00389"/>
    </source>
</evidence>
<evidence type="ECO:0000256" key="3">
    <source>
        <dbReference type="ARBA" id="ARBA00023027"/>
    </source>
</evidence>
<dbReference type="InterPro" id="IPR006140">
    <property type="entry name" value="D-isomer_DH_NAD-bd"/>
</dbReference>
<dbReference type="RefSeq" id="WP_261516922.1">
    <property type="nucleotide sequence ID" value="NZ_JAODNV010000021.1"/>
</dbReference>
<gene>
    <name evidence="7" type="ORF">NYR54_17005</name>
</gene>
<comment type="similarity">
    <text evidence="1 4">Belongs to the D-isomer specific 2-hydroxyacid dehydrogenase family.</text>
</comment>
<feature type="domain" description="D-isomer specific 2-hydroxyacid dehydrogenase NAD-binding" evidence="6">
    <location>
        <begin position="107"/>
        <end position="281"/>
    </location>
</feature>
<comment type="caution">
    <text evidence="7">The sequence shown here is derived from an EMBL/GenBank/DDBJ whole genome shotgun (WGS) entry which is preliminary data.</text>
</comment>
<feature type="domain" description="D-isomer specific 2-hydroxyacid dehydrogenase catalytic" evidence="5">
    <location>
        <begin position="24"/>
        <end position="312"/>
    </location>
</feature>
<dbReference type="SUPFAM" id="SSF52283">
    <property type="entry name" value="Formate/glycerate dehydrogenase catalytic domain-like"/>
    <property type="match status" value="1"/>
</dbReference>
<dbReference type="Pfam" id="PF02826">
    <property type="entry name" value="2-Hacid_dh_C"/>
    <property type="match status" value="1"/>
</dbReference>
<dbReference type="PROSITE" id="PS00671">
    <property type="entry name" value="D_2_HYDROXYACID_DH_3"/>
    <property type="match status" value="1"/>
</dbReference>
<dbReference type="CDD" id="cd12175">
    <property type="entry name" value="2-Hacid_dh_11"/>
    <property type="match status" value="1"/>
</dbReference>
<evidence type="ECO:0000313" key="7">
    <source>
        <dbReference type="EMBL" id="MCT8991968.1"/>
    </source>
</evidence>
<name>A0A9X2XAX5_9HYPH</name>
<proteinExistence type="inferred from homology"/>
<dbReference type="InterPro" id="IPR036291">
    <property type="entry name" value="NAD(P)-bd_dom_sf"/>
</dbReference>
<dbReference type="Pfam" id="PF00389">
    <property type="entry name" value="2-Hacid_dh"/>
    <property type="match status" value="1"/>
</dbReference>
<dbReference type="EMBL" id="JAODNV010000021">
    <property type="protein sequence ID" value="MCT8991968.1"/>
    <property type="molecule type" value="Genomic_DNA"/>
</dbReference>
<evidence type="ECO:0000256" key="2">
    <source>
        <dbReference type="ARBA" id="ARBA00023002"/>
    </source>
</evidence>
<dbReference type="GO" id="GO:0051287">
    <property type="term" value="F:NAD binding"/>
    <property type="evidence" value="ECO:0007669"/>
    <property type="project" value="InterPro"/>
</dbReference>
<evidence type="ECO:0000256" key="4">
    <source>
        <dbReference type="RuleBase" id="RU003719"/>
    </source>
</evidence>